<proteinExistence type="predicted"/>
<keyword evidence="2" id="KW-1185">Reference proteome</keyword>
<dbReference type="EMBL" id="CAJGYM010000008">
    <property type="protein sequence ID" value="CAD6188118.1"/>
    <property type="molecule type" value="Genomic_DNA"/>
</dbReference>
<evidence type="ECO:0000313" key="1">
    <source>
        <dbReference type="EMBL" id="CAD6188118.1"/>
    </source>
</evidence>
<organism evidence="1 2">
    <name type="scientific">Caenorhabditis auriculariae</name>
    <dbReference type="NCBI Taxonomy" id="2777116"/>
    <lineage>
        <taxon>Eukaryota</taxon>
        <taxon>Metazoa</taxon>
        <taxon>Ecdysozoa</taxon>
        <taxon>Nematoda</taxon>
        <taxon>Chromadorea</taxon>
        <taxon>Rhabditida</taxon>
        <taxon>Rhabditina</taxon>
        <taxon>Rhabditomorpha</taxon>
        <taxon>Rhabditoidea</taxon>
        <taxon>Rhabditidae</taxon>
        <taxon>Peloderinae</taxon>
        <taxon>Caenorhabditis</taxon>
    </lineage>
</organism>
<comment type="caution">
    <text evidence="1">The sequence shown here is derived from an EMBL/GenBank/DDBJ whole genome shotgun (WGS) entry which is preliminary data.</text>
</comment>
<reference evidence="1" key="1">
    <citation type="submission" date="2020-10" db="EMBL/GenBank/DDBJ databases">
        <authorList>
            <person name="Kikuchi T."/>
        </authorList>
    </citation>
    <scope>NUCLEOTIDE SEQUENCE</scope>
    <source>
        <strain evidence="1">NKZ352</strain>
    </source>
</reference>
<dbReference type="AlphaFoldDB" id="A0A8S1H090"/>
<evidence type="ECO:0000313" key="2">
    <source>
        <dbReference type="Proteomes" id="UP000835052"/>
    </source>
</evidence>
<accession>A0A8S1H090</accession>
<dbReference type="Proteomes" id="UP000835052">
    <property type="component" value="Unassembled WGS sequence"/>
</dbReference>
<sequence length="188" mass="21467">MRVSIGEVLRRLETLRSAEEAADKITVEVEEREDAARQSRQRERVWRRVCEPPRETTTATPPSIITILRTRTAGPSPVSKHGFFLYSNWGISMELGCLQNSRSSHSKLTCRSPLVLMCLTREFRRMRACRERSPLRSRRYRTSKNLQRAARRSPIVASPAALLTPTFGRPAGSIGRKLVVSHTHVLFR</sequence>
<name>A0A8S1H090_9PELO</name>
<gene>
    <name evidence="1" type="ORF">CAUJ_LOCUS4037</name>
</gene>
<protein>
    <submittedName>
        <fullName evidence="1">Uncharacterized protein</fullName>
    </submittedName>
</protein>